<dbReference type="Proteomes" id="UP001458946">
    <property type="component" value="Unassembled WGS sequence"/>
</dbReference>
<comment type="caution">
    <text evidence="1">The sequence shown here is derived from an EMBL/GenBank/DDBJ whole genome shotgun (WGS) entry which is preliminary data.</text>
</comment>
<protein>
    <submittedName>
        <fullName evidence="1">Uncharacterized protein</fullName>
    </submittedName>
</protein>
<organism evidence="1 2">
    <name type="scientific">Deinococcus xinjiangensis</name>
    <dbReference type="NCBI Taxonomy" id="457454"/>
    <lineage>
        <taxon>Bacteria</taxon>
        <taxon>Thermotogati</taxon>
        <taxon>Deinococcota</taxon>
        <taxon>Deinococci</taxon>
        <taxon>Deinococcales</taxon>
        <taxon>Deinococcaceae</taxon>
        <taxon>Deinococcus</taxon>
    </lineage>
</organism>
<name>A0ABP9VDA0_9DEIO</name>
<evidence type="ECO:0000313" key="1">
    <source>
        <dbReference type="EMBL" id="GAA5503229.1"/>
    </source>
</evidence>
<proteinExistence type="predicted"/>
<evidence type="ECO:0000313" key="2">
    <source>
        <dbReference type="Proteomes" id="UP001458946"/>
    </source>
</evidence>
<keyword evidence="2" id="KW-1185">Reference proteome</keyword>
<dbReference type="EMBL" id="BAABRN010000042">
    <property type="protein sequence ID" value="GAA5503229.1"/>
    <property type="molecule type" value="Genomic_DNA"/>
</dbReference>
<reference evidence="1 2" key="1">
    <citation type="submission" date="2024-02" db="EMBL/GenBank/DDBJ databases">
        <title>Deinococcus xinjiangensis NBRC 107630.</title>
        <authorList>
            <person name="Ichikawa N."/>
            <person name="Katano-Makiyama Y."/>
            <person name="Hidaka K."/>
        </authorList>
    </citation>
    <scope>NUCLEOTIDE SEQUENCE [LARGE SCALE GENOMIC DNA]</scope>
    <source>
        <strain evidence="1 2">NBRC 107630</strain>
    </source>
</reference>
<gene>
    <name evidence="1" type="ORF">Dxin01_02984</name>
</gene>
<sequence>MEMTTALSAHALAALISGLTGVALPNPDGPDPDPRGPLGPISREAMRQYLALGMHSALNPQPLPPRWVFAQLYAQAFADKVADWQELTQILPTESAARLKALTAGLISSWEEGDDLCPRPPVLVPVPHPQPWPEKFTSTEQVVMGMTLAQSAGLHPELGRLGESLLQRSFQQLARGVLVE</sequence>
<accession>A0ABP9VDA0</accession>